<keyword evidence="4" id="KW-1185">Reference proteome</keyword>
<dbReference type="InterPro" id="IPR002059">
    <property type="entry name" value="CSP_DNA-bd"/>
</dbReference>
<dbReference type="RefSeq" id="XP_006819876.1">
    <property type="nucleotide sequence ID" value="XM_006819813.1"/>
</dbReference>
<gene>
    <name evidence="5 6" type="primary">LOC100368743</name>
</gene>
<dbReference type="PANTHER" id="PTHR12962:SF1">
    <property type="entry name" value="COLD SHOCK DOMAIN-CONTAINING PROTEIN CG9705"/>
    <property type="match status" value="1"/>
</dbReference>
<dbReference type="PROSITE" id="PS51857">
    <property type="entry name" value="CSD_2"/>
    <property type="match status" value="1"/>
</dbReference>
<evidence type="ECO:0000313" key="6">
    <source>
        <dbReference type="RefSeq" id="XP_006819876.1"/>
    </source>
</evidence>
<feature type="domain" description="CSD" evidence="3">
    <location>
        <begin position="45"/>
        <end position="112"/>
    </location>
</feature>
<evidence type="ECO:0000313" key="5">
    <source>
        <dbReference type="RefSeq" id="XP_002737496.1"/>
    </source>
</evidence>
<dbReference type="PANTHER" id="PTHR12962">
    <property type="entry name" value="CALCIUM-REGULATED HEAT STABLE PROTEIN CRHSP-24-RELATED"/>
    <property type="match status" value="1"/>
</dbReference>
<evidence type="ECO:0000256" key="2">
    <source>
        <dbReference type="SAM" id="MobiDB-lite"/>
    </source>
</evidence>
<dbReference type="SUPFAM" id="SSF50249">
    <property type="entry name" value="Nucleic acid-binding proteins"/>
    <property type="match status" value="1"/>
</dbReference>
<feature type="region of interest" description="Disordered" evidence="2">
    <location>
        <begin position="1"/>
        <end position="22"/>
    </location>
</feature>
<reference evidence="5 6" key="1">
    <citation type="submission" date="2025-05" db="UniProtKB">
        <authorList>
            <consortium name="RefSeq"/>
        </authorList>
    </citation>
    <scope>IDENTIFICATION</scope>
    <source>
        <tissue evidence="5 6">Testes</tissue>
    </source>
</reference>
<dbReference type="GeneID" id="100368743"/>
<dbReference type="Pfam" id="PF00313">
    <property type="entry name" value="CSD"/>
    <property type="match status" value="1"/>
</dbReference>
<organism evidence="4 5">
    <name type="scientific">Saccoglossus kowalevskii</name>
    <name type="common">Acorn worm</name>
    <dbReference type="NCBI Taxonomy" id="10224"/>
    <lineage>
        <taxon>Eukaryota</taxon>
        <taxon>Metazoa</taxon>
        <taxon>Hemichordata</taxon>
        <taxon>Enteropneusta</taxon>
        <taxon>Harrimaniidae</taxon>
        <taxon>Saccoglossus</taxon>
    </lineage>
</organism>
<protein>
    <submittedName>
        <fullName evidence="5">Calcium-regulated heat stable protein 1-like isoform X1</fullName>
    </submittedName>
    <submittedName>
        <fullName evidence="6">Calcium-regulated heat stable protein 1-like isoform X2</fullName>
    </submittedName>
</protein>
<dbReference type="Proteomes" id="UP000694865">
    <property type="component" value="Unplaced"/>
</dbReference>
<accession>A0ABM0GUA4</accession>
<dbReference type="InterPro" id="IPR052069">
    <property type="entry name" value="Ca-reg_mRNA-binding_domain"/>
</dbReference>
<dbReference type="InterPro" id="IPR011129">
    <property type="entry name" value="CSD"/>
</dbReference>
<evidence type="ECO:0000256" key="1">
    <source>
        <dbReference type="ARBA" id="ARBA00022553"/>
    </source>
</evidence>
<dbReference type="Gene3D" id="2.40.50.140">
    <property type="entry name" value="Nucleic acid-binding proteins"/>
    <property type="match status" value="1"/>
</dbReference>
<proteinExistence type="predicted"/>
<keyword evidence="1" id="KW-0597">Phosphoprotein</keyword>
<dbReference type="SMART" id="SM00357">
    <property type="entry name" value="CSP"/>
    <property type="match status" value="1"/>
</dbReference>
<sequence length="130" mass="14610">MATTPDKSPGPRSPISGREFLLPSPIVTRRTRTFSTSKSASQNPVKKGTVKYFCRHKGHGFITQAEENAEELFVHISDIEGEYIPVVGDQVTYKECLIPPKKTKTQAVEVIITHLAPDVKHHRWEDPDDD</sequence>
<dbReference type="RefSeq" id="XP_002737496.1">
    <property type="nucleotide sequence ID" value="XM_002737450.2"/>
</dbReference>
<name>A0ABM0GUA4_SACKO</name>
<evidence type="ECO:0000313" key="4">
    <source>
        <dbReference type="Proteomes" id="UP000694865"/>
    </source>
</evidence>
<evidence type="ECO:0000259" key="3">
    <source>
        <dbReference type="PROSITE" id="PS51857"/>
    </source>
</evidence>
<dbReference type="InterPro" id="IPR012340">
    <property type="entry name" value="NA-bd_OB-fold"/>
</dbReference>